<dbReference type="Proteomes" id="UP000297703">
    <property type="component" value="Unassembled WGS sequence"/>
</dbReference>
<sequence length="133" mass="15882">MTHFHYCCFFWHICILCDSLYYFQYCTGLWKEKCFTLCSLADTENHTLQSLRRLVFTLHKITWQPFLGARVTEQIGKPSSLKRSFSKSSLGKRCVLEISCREEPQKYLVTEYGTSKGKQLLILYLTFRYRFYI</sequence>
<reference evidence="2 3" key="1">
    <citation type="submission" date="2019-04" db="EMBL/GenBank/DDBJ databases">
        <title>Draft genome of the big-headed turtle Platysternon megacephalum.</title>
        <authorList>
            <person name="Gong S."/>
        </authorList>
    </citation>
    <scope>NUCLEOTIDE SEQUENCE [LARGE SCALE GENOMIC DNA]</scope>
    <source>
        <strain evidence="2">DO16091913</strain>
        <tissue evidence="2">Muscle</tissue>
    </source>
</reference>
<keyword evidence="1" id="KW-0732">Signal</keyword>
<keyword evidence="3" id="KW-1185">Reference proteome</keyword>
<reference evidence="2 3" key="2">
    <citation type="submission" date="2019-04" db="EMBL/GenBank/DDBJ databases">
        <title>The genome sequence of big-headed turtle.</title>
        <authorList>
            <person name="Gong S."/>
        </authorList>
    </citation>
    <scope>NUCLEOTIDE SEQUENCE [LARGE SCALE GENOMIC DNA]</scope>
    <source>
        <strain evidence="2">DO16091913</strain>
        <tissue evidence="2">Muscle</tissue>
    </source>
</reference>
<proteinExistence type="predicted"/>
<dbReference type="AlphaFoldDB" id="A0A4D9E8I3"/>
<accession>A0A4D9E8I3</accession>
<organism evidence="2 3">
    <name type="scientific">Platysternon megacephalum</name>
    <name type="common">big-headed turtle</name>
    <dbReference type="NCBI Taxonomy" id="55544"/>
    <lineage>
        <taxon>Eukaryota</taxon>
        <taxon>Metazoa</taxon>
        <taxon>Chordata</taxon>
        <taxon>Craniata</taxon>
        <taxon>Vertebrata</taxon>
        <taxon>Euteleostomi</taxon>
        <taxon>Archelosauria</taxon>
        <taxon>Testudinata</taxon>
        <taxon>Testudines</taxon>
        <taxon>Cryptodira</taxon>
        <taxon>Durocryptodira</taxon>
        <taxon>Testudinoidea</taxon>
        <taxon>Platysternidae</taxon>
        <taxon>Platysternon</taxon>
    </lineage>
</organism>
<name>A0A4D9E8I3_9SAUR</name>
<feature type="signal peptide" evidence="1">
    <location>
        <begin position="1"/>
        <end position="19"/>
    </location>
</feature>
<keyword evidence="2" id="KW-0675">Receptor</keyword>
<gene>
    <name evidence="2" type="ORF">DR999_PMT14459</name>
</gene>
<protein>
    <submittedName>
        <fullName evidence="2">Thrombopoietin receptor</fullName>
    </submittedName>
</protein>
<evidence type="ECO:0000313" key="2">
    <source>
        <dbReference type="EMBL" id="TFK03154.1"/>
    </source>
</evidence>
<evidence type="ECO:0000256" key="1">
    <source>
        <dbReference type="SAM" id="SignalP"/>
    </source>
</evidence>
<feature type="chain" id="PRO_5020028184" evidence="1">
    <location>
        <begin position="20"/>
        <end position="133"/>
    </location>
</feature>
<dbReference type="EMBL" id="QXTE01000166">
    <property type="protein sequence ID" value="TFK03154.1"/>
    <property type="molecule type" value="Genomic_DNA"/>
</dbReference>
<comment type="caution">
    <text evidence="2">The sequence shown here is derived from an EMBL/GenBank/DDBJ whole genome shotgun (WGS) entry which is preliminary data.</text>
</comment>
<evidence type="ECO:0000313" key="3">
    <source>
        <dbReference type="Proteomes" id="UP000297703"/>
    </source>
</evidence>